<feature type="domain" description="Prephenate/arogenate dehydrogenase" evidence="4">
    <location>
        <begin position="8"/>
        <end position="286"/>
    </location>
</feature>
<reference evidence="5 6" key="1">
    <citation type="submission" date="2011-11" db="EMBL/GenBank/DDBJ databases">
        <title>The Genome Sequence of Dialister succinatiphilus YIT 11850.</title>
        <authorList>
            <consortium name="The Broad Institute Genome Sequencing Platform"/>
            <person name="Earl A."/>
            <person name="Ward D."/>
            <person name="Feldgarden M."/>
            <person name="Gevers D."/>
            <person name="Morotomi M."/>
            <person name="Young S.K."/>
            <person name="Zeng Q."/>
            <person name="Gargeya S."/>
            <person name="Fitzgerald M."/>
            <person name="Haas B."/>
            <person name="Abouelleil A."/>
            <person name="Alvarado L."/>
            <person name="Arachchi H.M."/>
            <person name="Berlin A."/>
            <person name="Brown A."/>
            <person name="Chapman S.B."/>
            <person name="Dunbar C."/>
            <person name="Gearin G."/>
            <person name="Goldberg J."/>
            <person name="Griggs A."/>
            <person name="Gujja S."/>
            <person name="Heiman D."/>
            <person name="Howarth C."/>
            <person name="Lui A."/>
            <person name="MacDonald P.J.P."/>
            <person name="Montmayeur A."/>
            <person name="Murphy C."/>
            <person name="Neiman D."/>
            <person name="Pearson M."/>
            <person name="Priest M."/>
            <person name="Roberts A."/>
            <person name="Saif S."/>
            <person name="Shea T."/>
            <person name="Sisk P."/>
            <person name="Stolte C."/>
            <person name="Sykes S."/>
            <person name="Wortman J."/>
            <person name="Nusbaum C."/>
            <person name="Birren B."/>
        </authorList>
    </citation>
    <scope>NUCLEOTIDE SEQUENCE [LARGE SCALE GENOMIC DNA]</scope>
    <source>
        <strain evidence="5 6">YIT 11850</strain>
    </source>
</reference>
<dbReference type="InterPro" id="IPR003099">
    <property type="entry name" value="Prephen_DH"/>
</dbReference>
<dbReference type="GO" id="GO:0004665">
    <property type="term" value="F:prephenate dehydrogenase (NADP+) activity"/>
    <property type="evidence" value="ECO:0007669"/>
    <property type="project" value="InterPro"/>
</dbReference>
<dbReference type="InterPro" id="IPR046826">
    <property type="entry name" value="PDH_N"/>
</dbReference>
<keyword evidence="6" id="KW-1185">Reference proteome</keyword>
<organism evidence="5 6">
    <name type="scientific">Dialister succinatiphilus YIT 11850</name>
    <dbReference type="NCBI Taxonomy" id="742743"/>
    <lineage>
        <taxon>Bacteria</taxon>
        <taxon>Bacillati</taxon>
        <taxon>Bacillota</taxon>
        <taxon>Negativicutes</taxon>
        <taxon>Veillonellales</taxon>
        <taxon>Veillonellaceae</taxon>
        <taxon>Dialister</taxon>
    </lineage>
</organism>
<dbReference type="HOGENOM" id="CLU_055968_2_0_9"/>
<dbReference type="eggNOG" id="COG0287">
    <property type="taxonomic scope" value="Bacteria"/>
</dbReference>
<comment type="pathway">
    <text evidence="3">Amino-acid biosynthesis.</text>
</comment>
<dbReference type="SUPFAM" id="SSF48179">
    <property type="entry name" value="6-phosphogluconate dehydrogenase C-terminal domain-like"/>
    <property type="match status" value="1"/>
</dbReference>
<dbReference type="EMBL" id="ADLT01000021">
    <property type="protein sequence ID" value="EHO63123.1"/>
    <property type="molecule type" value="Genomic_DNA"/>
</dbReference>
<dbReference type="SUPFAM" id="SSF51735">
    <property type="entry name" value="NAD(P)-binding Rossmann-fold domains"/>
    <property type="match status" value="1"/>
</dbReference>
<dbReference type="GO" id="GO:0008977">
    <property type="term" value="F:prephenate dehydrogenase (NAD+) activity"/>
    <property type="evidence" value="ECO:0007669"/>
    <property type="project" value="InterPro"/>
</dbReference>
<dbReference type="InterPro" id="IPR046825">
    <property type="entry name" value="PDH_C"/>
</dbReference>
<dbReference type="GO" id="GO:0006571">
    <property type="term" value="P:tyrosine biosynthetic process"/>
    <property type="evidence" value="ECO:0007669"/>
    <property type="project" value="InterPro"/>
</dbReference>
<protein>
    <recommendedName>
        <fullName evidence="4">Prephenate/arogenate dehydrogenase domain-containing protein</fullName>
    </recommendedName>
</protein>
<dbReference type="GO" id="GO:0070403">
    <property type="term" value="F:NAD+ binding"/>
    <property type="evidence" value="ECO:0007669"/>
    <property type="project" value="InterPro"/>
</dbReference>
<dbReference type="Gene3D" id="1.10.3660.10">
    <property type="entry name" value="6-phosphogluconate dehydrogenase C-terminal like domain"/>
    <property type="match status" value="1"/>
</dbReference>
<evidence type="ECO:0000313" key="6">
    <source>
        <dbReference type="Proteomes" id="UP000003277"/>
    </source>
</evidence>
<dbReference type="InterPro" id="IPR008927">
    <property type="entry name" value="6-PGluconate_DH-like_C_sf"/>
</dbReference>
<dbReference type="PANTHER" id="PTHR21363:SF0">
    <property type="entry name" value="PREPHENATE DEHYDROGENASE [NADP(+)]"/>
    <property type="match status" value="1"/>
</dbReference>
<gene>
    <name evidence="5" type="ORF">HMPREF9453_00964</name>
</gene>
<dbReference type="AlphaFoldDB" id="H1D026"/>
<dbReference type="PANTHER" id="PTHR21363">
    <property type="entry name" value="PREPHENATE DEHYDROGENASE"/>
    <property type="match status" value="1"/>
</dbReference>
<proteinExistence type="inferred from homology"/>
<dbReference type="Pfam" id="PF02153">
    <property type="entry name" value="PDH_N"/>
    <property type="match status" value="1"/>
</dbReference>
<keyword evidence="2" id="KW-0560">Oxidoreductase</keyword>
<dbReference type="STRING" id="742743.HMPREF9453_00964"/>
<dbReference type="PROSITE" id="PS51176">
    <property type="entry name" value="PDH_ADH"/>
    <property type="match status" value="1"/>
</dbReference>
<accession>H1D026</accession>
<evidence type="ECO:0000313" key="5">
    <source>
        <dbReference type="EMBL" id="EHO63123.1"/>
    </source>
</evidence>
<dbReference type="RefSeq" id="WP_008859460.1">
    <property type="nucleotide sequence ID" value="NZ_JH591187.1"/>
</dbReference>
<comment type="caution">
    <text evidence="5">The sequence shown here is derived from an EMBL/GenBank/DDBJ whole genome shotgun (WGS) entry which is preliminary data.</text>
</comment>
<dbReference type="Pfam" id="PF20463">
    <property type="entry name" value="PDH_C"/>
    <property type="match status" value="1"/>
</dbReference>
<name>H1D026_9FIRM</name>
<dbReference type="OrthoDB" id="9802008at2"/>
<dbReference type="Proteomes" id="UP000003277">
    <property type="component" value="Unassembled WGS sequence"/>
</dbReference>
<dbReference type="InterPro" id="IPR050812">
    <property type="entry name" value="Preph/Arog_dehydrog"/>
</dbReference>
<comment type="similarity">
    <text evidence="1">Belongs to the prephenate/arogenate dehydrogenase family.</text>
</comment>
<dbReference type="PATRIC" id="fig|742743.3.peg.989"/>
<evidence type="ECO:0000256" key="3">
    <source>
        <dbReference type="ARBA" id="ARBA00029440"/>
    </source>
</evidence>
<evidence type="ECO:0000256" key="1">
    <source>
        <dbReference type="ARBA" id="ARBA00007964"/>
    </source>
</evidence>
<sequence length="286" mass="31382">MNSDFRKIPIAVIGLGLMGGSFARRLKELGHPVIGLNRTKKVAEEALAMGIVDSIDPKDLKKAEIVIFCTPERGTLSFIKEHLSLLHEKAVLTDIAGVKNGFAKEVAALLPEGMDFVSGHPMCGKEGAGLAQSDGAIFDGANYVLIPEPWNRKEHLELVKDMARELGCAHVPVVTAEDHDRAIAYTSDLTHVVATALMNSSSYSEKTKYFIGGSFRDETRVADINGKLWTSLFLSNKDKLLEEIDRFSASLSTLREAIAAGDEEEIIAFLEEAGRRRREMMHRGNS</sequence>
<evidence type="ECO:0000256" key="2">
    <source>
        <dbReference type="ARBA" id="ARBA00023002"/>
    </source>
</evidence>
<dbReference type="Gene3D" id="3.40.50.720">
    <property type="entry name" value="NAD(P)-binding Rossmann-like Domain"/>
    <property type="match status" value="1"/>
</dbReference>
<evidence type="ECO:0000259" key="4">
    <source>
        <dbReference type="PROSITE" id="PS51176"/>
    </source>
</evidence>
<dbReference type="InterPro" id="IPR036291">
    <property type="entry name" value="NAD(P)-bd_dom_sf"/>
</dbReference>